<accession>A0ACB8R3K0</accession>
<proteinExistence type="predicted"/>
<name>A0ACB8R3K0_9AGAM</name>
<dbReference type="EMBL" id="MU276455">
    <property type="protein sequence ID" value="KAI0038608.1"/>
    <property type="molecule type" value="Genomic_DNA"/>
</dbReference>
<evidence type="ECO:0000313" key="2">
    <source>
        <dbReference type="Proteomes" id="UP000814033"/>
    </source>
</evidence>
<comment type="caution">
    <text evidence="1">The sequence shown here is derived from an EMBL/GenBank/DDBJ whole genome shotgun (WGS) entry which is preliminary data.</text>
</comment>
<dbReference type="Proteomes" id="UP000814033">
    <property type="component" value="Unassembled WGS sequence"/>
</dbReference>
<gene>
    <name evidence="1" type="ORF">FA95DRAFT_1194768</name>
</gene>
<evidence type="ECO:0000313" key="1">
    <source>
        <dbReference type="EMBL" id="KAI0038608.1"/>
    </source>
</evidence>
<reference evidence="1" key="1">
    <citation type="submission" date="2021-02" db="EMBL/GenBank/DDBJ databases">
        <authorList>
            <consortium name="DOE Joint Genome Institute"/>
            <person name="Ahrendt S."/>
            <person name="Looney B.P."/>
            <person name="Miyauchi S."/>
            <person name="Morin E."/>
            <person name="Drula E."/>
            <person name="Courty P.E."/>
            <person name="Chicoki N."/>
            <person name="Fauchery L."/>
            <person name="Kohler A."/>
            <person name="Kuo A."/>
            <person name="Labutti K."/>
            <person name="Pangilinan J."/>
            <person name="Lipzen A."/>
            <person name="Riley R."/>
            <person name="Andreopoulos W."/>
            <person name="He G."/>
            <person name="Johnson J."/>
            <person name="Barry K.W."/>
            <person name="Grigoriev I.V."/>
            <person name="Nagy L."/>
            <person name="Hibbett D."/>
            <person name="Henrissat B."/>
            <person name="Matheny P.B."/>
            <person name="Labbe J."/>
            <person name="Martin F."/>
        </authorList>
    </citation>
    <scope>NUCLEOTIDE SEQUENCE</scope>
    <source>
        <strain evidence="1">FP105234-sp</strain>
    </source>
</reference>
<organism evidence="1 2">
    <name type="scientific">Auriscalpium vulgare</name>
    <dbReference type="NCBI Taxonomy" id="40419"/>
    <lineage>
        <taxon>Eukaryota</taxon>
        <taxon>Fungi</taxon>
        <taxon>Dikarya</taxon>
        <taxon>Basidiomycota</taxon>
        <taxon>Agaricomycotina</taxon>
        <taxon>Agaricomycetes</taxon>
        <taxon>Russulales</taxon>
        <taxon>Auriscalpiaceae</taxon>
        <taxon>Auriscalpium</taxon>
    </lineage>
</organism>
<reference evidence="1" key="2">
    <citation type="journal article" date="2022" name="New Phytol.">
        <title>Evolutionary transition to the ectomycorrhizal habit in the genomes of a hyperdiverse lineage of mushroom-forming fungi.</title>
        <authorList>
            <person name="Looney B."/>
            <person name="Miyauchi S."/>
            <person name="Morin E."/>
            <person name="Drula E."/>
            <person name="Courty P.E."/>
            <person name="Kohler A."/>
            <person name="Kuo A."/>
            <person name="LaButti K."/>
            <person name="Pangilinan J."/>
            <person name="Lipzen A."/>
            <person name="Riley R."/>
            <person name="Andreopoulos W."/>
            <person name="He G."/>
            <person name="Johnson J."/>
            <person name="Nolan M."/>
            <person name="Tritt A."/>
            <person name="Barry K.W."/>
            <person name="Grigoriev I.V."/>
            <person name="Nagy L.G."/>
            <person name="Hibbett D."/>
            <person name="Henrissat B."/>
            <person name="Matheny P.B."/>
            <person name="Labbe J."/>
            <person name="Martin F.M."/>
        </authorList>
    </citation>
    <scope>NUCLEOTIDE SEQUENCE</scope>
    <source>
        <strain evidence="1">FP105234-sp</strain>
    </source>
</reference>
<sequence>MVLLSDIRGEPRCGARDRKGGEQEDAANPRNVKTHSWVTGTRLAASRGFGCKLGGGGELTSVRSYMAPCLAARRLLFQDSLSCVPAAADYPERMPRTRASHAAQTHPTLRRAPFALRAVVLRRLEKTCTVLRSRPCKRAPAVARCMHSRDSCGAELRFRAPIPVVASLGEKYKPHLSANETFSTLRRVASAPALSRCRILQTISNILERSFSSAVLLGERYSSTGSSTSAGRGGSLNPRAT</sequence>
<keyword evidence="2" id="KW-1185">Reference proteome</keyword>
<protein>
    <submittedName>
        <fullName evidence="1">Uncharacterized protein</fullName>
    </submittedName>
</protein>